<dbReference type="Gene3D" id="6.10.140.570">
    <property type="match status" value="1"/>
</dbReference>
<proteinExistence type="predicted"/>
<dbReference type="InterPro" id="IPR041829">
    <property type="entry name" value="SoxB_N"/>
</dbReference>
<dbReference type="AlphaFoldDB" id="A0A3B1AGF7"/>
<feature type="domain" description="5'-Nucleotidase C-terminal" evidence="3">
    <location>
        <begin position="420"/>
        <end position="553"/>
    </location>
</feature>
<reference evidence="4" key="1">
    <citation type="submission" date="2018-06" db="EMBL/GenBank/DDBJ databases">
        <authorList>
            <person name="Zhirakovskaya E."/>
        </authorList>
    </citation>
    <scope>NUCLEOTIDE SEQUENCE</scope>
</reference>
<dbReference type="NCBIfam" id="TIGR04486">
    <property type="entry name" value="thiosulf_SoxB"/>
    <property type="match status" value="1"/>
</dbReference>
<name>A0A3B1AGF7_9ZZZZ</name>
<dbReference type="InterPro" id="IPR029052">
    <property type="entry name" value="Metallo-depent_PP-like"/>
</dbReference>
<evidence type="ECO:0000313" key="4">
    <source>
        <dbReference type="EMBL" id="VAW91716.1"/>
    </source>
</evidence>
<dbReference type="InterPro" id="IPR008334">
    <property type="entry name" value="5'-Nucleotdase_C"/>
</dbReference>
<dbReference type="InterPro" id="IPR004843">
    <property type="entry name" value="Calcineurin-like_PHP"/>
</dbReference>
<dbReference type="PROSITE" id="PS51318">
    <property type="entry name" value="TAT"/>
    <property type="match status" value="1"/>
</dbReference>
<dbReference type="Gene3D" id="3.90.780.10">
    <property type="entry name" value="5'-Nucleotidase, C-terminal domain"/>
    <property type="match status" value="1"/>
</dbReference>
<dbReference type="InterPro" id="IPR036907">
    <property type="entry name" value="5'-Nucleotdase_C_sf"/>
</dbReference>
<dbReference type="PRINTS" id="PR01607">
    <property type="entry name" value="APYRASEFAMLY"/>
</dbReference>
<dbReference type="CDD" id="cd07411">
    <property type="entry name" value="MPP_SoxB_N"/>
    <property type="match status" value="1"/>
</dbReference>
<dbReference type="Pfam" id="PF00149">
    <property type="entry name" value="Metallophos"/>
    <property type="match status" value="1"/>
</dbReference>
<protein>
    <submittedName>
        <fullName evidence="4">Sulfur oxidation protein SoxB</fullName>
    </submittedName>
</protein>
<sequence>MSINRREFIQVMGMAAAAGMVPGCSKSDSESKSVSTAAGKSPEDIYNIPKFGNATVMHFTDCHAQLNPVYFREPNVNLGIGGSLGQPPHLVGEKLLNHFGIKPNTLEAHAFTYLGYDQAVKKYGAVGGFAHLRTLVKKLRAEMGPSLLIDGGDTWQGSYTAYKSRGADMVGACNLLGVDVMTGHWEFTYQDTEVIKNIKDFNGDFVCQNVFVKDDAAFDYKFEDFEDFNENTQRAFKPYTMKDLGGVRVAVIGQAFPYTPIANPQRFIPDWSFGIRESEMQNTVDMVREKEKPDLVIVISHNGMDVDLKMASQVTGIDVIFGGHTHDGIPKPTVVSNKAGKTLVTNAGSNGKFLGVMQFDVKNGKLQDFRYRLVPVFSKMLEADKEMQAYIDNVRKPYMSMLTEELAVAESTMYRRGNFNGTFDQIICDALRIVNGAEISLSPGFRWGTTVPEGQVITMDNVMDQTCLTYPETYVRPMAGSELKLILEDVADNIFNTDPYYQQGGDMVRLGGLDYTIDPHKDIGKRITEMRLDDGTVIEADKKYSVSGWATVGSKAPGAPIWDVVAEYLRDEKVAKIGKFNTPNIVGMQNNPGMNDYLGATS</sequence>
<feature type="domain" description="Calcineurin-like phosphoesterase" evidence="2">
    <location>
        <begin position="55"/>
        <end position="327"/>
    </location>
</feature>
<accession>A0A3B1AGF7</accession>
<dbReference type="PANTHER" id="PTHR11575">
    <property type="entry name" value="5'-NUCLEOTIDASE-RELATED"/>
    <property type="match status" value="1"/>
</dbReference>
<dbReference type="SUPFAM" id="SSF56300">
    <property type="entry name" value="Metallo-dependent phosphatases"/>
    <property type="match status" value="1"/>
</dbReference>
<dbReference type="Gene3D" id="3.60.21.10">
    <property type="match status" value="1"/>
</dbReference>
<dbReference type="GO" id="GO:0016787">
    <property type="term" value="F:hydrolase activity"/>
    <property type="evidence" value="ECO:0007669"/>
    <property type="project" value="InterPro"/>
</dbReference>
<dbReference type="InterPro" id="IPR030998">
    <property type="entry name" value="Thiosulf_SoxB"/>
</dbReference>
<dbReference type="Pfam" id="PF02872">
    <property type="entry name" value="5_nucleotid_C"/>
    <property type="match status" value="1"/>
</dbReference>
<gene>
    <name evidence="4" type="ORF">MNBD_GAMMA23-101</name>
</gene>
<keyword evidence="1" id="KW-0732">Signal</keyword>
<dbReference type="GO" id="GO:0030288">
    <property type="term" value="C:outer membrane-bounded periplasmic space"/>
    <property type="evidence" value="ECO:0007669"/>
    <property type="project" value="TreeGrafter"/>
</dbReference>
<organism evidence="4">
    <name type="scientific">hydrothermal vent metagenome</name>
    <dbReference type="NCBI Taxonomy" id="652676"/>
    <lineage>
        <taxon>unclassified sequences</taxon>
        <taxon>metagenomes</taxon>
        <taxon>ecological metagenomes</taxon>
    </lineage>
</organism>
<dbReference type="SUPFAM" id="SSF55816">
    <property type="entry name" value="5'-nucleotidase (syn. UDP-sugar hydrolase), C-terminal domain"/>
    <property type="match status" value="1"/>
</dbReference>
<dbReference type="InterPro" id="IPR006311">
    <property type="entry name" value="TAT_signal"/>
</dbReference>
<dbReference type="GO" id="GO:0009166">
    <property type="term" value="P:nucleotide catabolic process"/>
    <property type="evidence" value="ECO:0007669"/>
    <property type="project" value="InterPro"/>
</dbReference>
<dbReference type="EMBL" id="UOFT01000016">
    <property type="protein sequence ID" value="VAW91716.1"/>
    <property type="molecule type" value="Genomic_DNA"/>
</dbReference>
<evidence type="ECO:0000259" key="3">
    <source>
        <dbReference type="Pfam" id="PF02872"/>
    </source>
</evidence>
<evidence type="ECO:0000256" key="1">
    <source>
        <dbReference type="ARBA" id="ARBA00022729"/>
    </source>
</evidence>
<dbReference type="PANTHER" id="PTHR11575:SF42">
    <property type="entry name" value="SULFUR OXIDATION PROTEIN SOXB"/>
    <property type="match status" value="1"/>
</dbReference>
<evidence type="ECO:0000259" key="2">
    <source>
        <dbReference type="Pfam" id="PF00149"/>
    </source>
</evidence>
<dbReference type="InterPro" id="IPR006179">
    <property type="entry name" value="5_nucleotidase/apyrase"/>
</dbReference>